<proteinExistence type="predicted"/>
<keyword evidence="3" id="KW-1185">Reference proteome</keyword>
<sequence>MKKIVFLLIAAFGLLFTSCEEKENPKKAEFKQLLDQTMEVHDALMAEMGTMNDLRKSLKTPADSTQVAAYEKADAELKNAHMQMMKWMNDFNEEFPYSKDRLEGKTAAEIEDAIEKMKIQKKNVENLETNMKSSIENAKEVLGK</sequence>
<reference evidence="2 3" key="1">
    <citation type="submission" date="2016-10" db="EMBL/GenBank/DDBJ databases">
        <authorList>
            <person name="de Groot N.N."/>
        </authorList>
    </citation>
    <scope>NUCLEOTIDE SEQUENCE [LARGE SCALE GENOMIC DNA]</scope>
    <source>
        <strain evidence="2 3">CGMCC 1.12333</strain>
    </source>
</reference>
<evidence type="ECO:0000313" key="3">
    <source>
        <dbReference type="Proteomes" id="UP000199138"/>
    </source>
</evidence>
<organism evidence="2 3">
    <name type="scientific">Pustulibacterium marinum</name>
    <dbReference type="NCBI Taxonomy" id="1224947"/>
    <lineage>
        <taxon>Bacteria</taxon>
        <taxon>Pseudomonadati</taxon>
        <taxon>Bacteroidota</taxon>
        <taxon>Flavobacteriia</taxon>
        <taxon>Flavobacteriales</taxon>
        <taxon>Flavobacteriaceae</taxon>
        <taxon>Pustulibacterium</taxon>
    </lineage>
</organism>
<dbReference type="PROSITE" id="PS51257">
    <property type="entry name" value="PROKAR_LIPOPROTEIN"/>
    <property type="match status" value="1"/>
</dbReference>
<evidence type="ECO:0000256" key="1">
    <source>
        <dbReference type="SAM" id="Coils"/>
    </source>
</evidence>
<gene>
    <name evidence="2" type="ORF">SAMN05216480_104124</name>
</gene>
<protein>
    <recommendedName>
        <fullName evidence="4">Viral A-type inclusion protein</fullName>
    </recommendedName>
</protein>
<keyword evidence="1" id="KW-0175">Coiled coil</keyword>
<feature type="coiled-coil region" evidence="1">
    <location>
        <begin position="107"/>
        <end position="144"/>
    </location>
</feature>
<name>A0A1I7GDQ9_9FLAO</name>
<dbReference type="EMBL" id="FPBK01000004">
    <property type="protein sequence ID" value="SFU46461.1"/>
    <property type="molecule type" value="Genomic_DNA"/>
</dbReference>
<dbReference type="AlphaFoldDB" id="A0A1I7GDQ9"/>
<evidence type="ECO:0000313" key="2">
    <source>
        <dbReference type="EMBL" id="SFU46461.1"/>
    </source>
</evidence>
<dbReference type="RefSeq" id="WP_093024588.1">
    <property type="nucleotide sequence ID" value="NZ_FPBK01000004.1"/>
</dbReference>
<dbReference type="OrthoDB" id="1436925at2"/>
<dbReference type="Proteomes" id="UP000199138">
    <property type="component" value="Unassembled WGS sequence"/>
</dbReference>
<accession>A0A1I7GDQ9</accession>
<evidence type="ECO:0008006" key="4">
    <source>
        <dbReference type="Google" id="ProtNLM"/>
    </source>
</evidence>